<dbReference type="EMBL" id="PFBX01000014">
    <property type="protein sequence ID" value="PIT87678.1"/>
    <property type="molecule type" value="Genomic_DNA"/>
</dbReference>
<dbReference type="GO" id="GO:0140640">
    <property type="term" value="F:catalytic activity, acting on a nucleic acid"/>
    <property type="evidence" value="ECO:0007669"/>
    <property type="project" value="UniProtKB-ARBA"/>
</dbReference>
<comment type="caution">
    <text evidence="4">The sequence shown here is derived from an EMBL/GenBank/DDBJ whole genome shotgun (WGS) entry which is preliminary data.</text>
</comment>
<dbReference type="InterPro" id="IPR026113">
    <property type="entry name" value="METTL2/6/8-like"/>
</dbReference>
<protein>
    <recommendedName>
        <fullName evidence="3">Methyltransferase type 11 domain-containing protein</fullName>
    </recommendedName>
</protein>
<dbReference type="GO" id="GO:0032259">
    <property type="term" value="P:methylation"/>
    <property type="evidence" value="ECO:0007669"/>
    <property type="project" value="UniProtKB-KW"/>
</dbReference>
<proteinExistence type="predicted"/>
<keyword evidence="2" id="KW-0808">Transferase</keyword>
<feature type="domain" description="Methyltransferase type 11" evidence="3">
    <location>
        <begin position="49"/>
        <end position="164"/>
    </location>
</feature>
<reference evidence="5" key="1">
    <citation type="submission" date="2017-09" db="EMBL/GenBank/DDBJ databases">
        <title>Depth-based differentiation of microbial function through sediment-hosted aquifers and enrichment of novel symbionts in the deep terrestrial subsurface.</title>
        <authorList>
            <person name="Probst A.J."/>
            <person name="Ladd B."/>
            <person name="Jarett J.K."/>
            <person name="Geller-Mcgrath D.E."/>
            <person name="Sieber C.M.K."/>
            <person name="Emerson J.B."/>
            <person name="Anantharaman K."/>
            <person name="Thomas B.C."/>
            <person name="Malmstrom R."/>
            <person name="Stieglmeier M."/>
            <person name="Klingl A."/>
            <person name="Woyke T."/>
            <person name="Ryan C.M."/>
            <person name="Banfield J.F."/>
        </authorList>
    </citation>
    <scope>NUCLEOTIDE SEQUENCE [LARGE SCALE GENOMIC DNA]</scope>
</reference>
<dbReference type="InterPro" id="IPR013216">
    <property type="entry name" value="Methyltransf_11"/>
</dbReference>
<keyword evidence="1" id="KW-0489">Methyltransferase</keyword>
<dbReference type="PANTHER" id="PTHR22809:SF14">
    <property type="entry name" value="TRNA N(3)-METHYLCYTIDINE METHYLTRANSFERASE"/>
    <property type="match status" value="1"/>
</dbReference>
<dbReference type="PANTHER" id="PTHR22809">
    <property type="entry name" value="METHYLTRANSFERASE-RELATED"/>
    <property type="match status" value="1"/>
</dbReference>
<accession>A0A2M6W4H5</accession>
<dbReference type="Gene3D" id="3.40.50.150">
    <property type="entry name" value="Vaccinia Virus protein VP39"/>
    <property type="match status" value="1"/>
</dbReference>
<evidence type="ECO:0000256" key="2">
    <source>
        <dbReference type="ARBA" id="ARBA00022679"/>
    </source>
</evidence>
<evidence type="ECO:0000313" key="5">
    <source>
        <dbReference type="Proteomes" id="UP000231183"/>
    </source>
</evidence>
<dbReference type="AlphaFoldDB" id="A0A2M6W4H5"/>
<evidence type="ECO:0000313" key="4">
    <source>
        <dbReference type="EMBL" id="PIT87678.1"/>
    </source>
</evidence>
<dbReference type="GO" id="GO:0008757">
    <property type="term" value="F:S-adenosylmethionine-dependent methyltransferase activity"/>
    <property type="evidence" value="ECO:0007669"/>
    <property type="project" value="InterPro"/>
</dbReference>
<gene>
    <name evidence="4" type="ORF">COU31_01875</name>
</gene>
<sequence length="435" mass="50962">MPEQFNLKRKVMHKFSELHPVDKALADRADWFVQKTGIEKYLRPEGKYLDIGTGKGHIVQTILNNMENSGFALKGYYSLDVADKPLNKVQKRERTRQDMGSAVNSQDKNPMNFMWAASESLPFKDQSLDGVSFIFSIHHMPAEKLDQIINEAKRVLKKEGHIFIAEDIVDPNRGIDFMDKKDRQLNWEDYYKSDEEWKKYFGQQGLRVANSEYFQSDYKKGTVKHAFYVLERLVDRQEVFHQLNKAKKILKNKYGVDDLSTIEGVHLRILVEQCMREAKRDSSRVDEIMREAVDQEKRKGEKRDDLKKLAQHIDVLAVDNPSSEAVARWLLEYGINIEDVPVCDIITDKDTGKTYKIFWPTEIKIRQIAAITLSEEEYNKALRVSDNFLEDREKEINKKMEEIKKLGHQAEVKEFVIEPEFKEYLRRLRAKAHKL</sequence>
<dbReference type="Proteomes" id="UP000231183">
    <property type="component" value="Unassembled WGS sequence"/>
</dbReference>
<name>A0A2M6W4H5_9BACT</name>
<evidence type="ECO:0000259" key="3">
    <source>
        <dbReference type="Pfam" id="PF08241"/>
    </source>
</evidence>
<dbReference type="Pfam" id="PF08241">
    <property type="entry name" value="Methyltransf_11"/>
    <property type="match status" value="1"/>
</dbReference>
<organism evidence="4 5">
    <name type="scientific">Candidatus Magasanikbacteria bacterium CG10_big_fil_rev_8_21_14_0_10_40_10</name>
    <dbReference type="NCBI Taxonomy" id="1974648"/>
    <lineage>
        <taxon>Bacteria</taxon>
        <taxon>Candidatus Magasanikiibacteriota</taxon>
    </lineage>
</organism>
<dbReference type="SUPFAM" id="SSF53335">
    <property type="entry name" value="S-adenosyl-L-methionine-dependent methyltransferases"/>
    <property type="match status" value="1"/>
</dbReference>
<evidence type="ECO:0000256" key="1">
    <source>
        <dbReference type="ARBA" id="ARBA00022603"/>
    </source>
</evidence>
<dbReference type="CDD" id="cd02440">
    <property type="entry name" value="AdoMet_MTases"/>
    <property type="match status" value="1"/>
</dbReference>
<dbReference type="InterPro" id="IPR029063">
    <property type="entry name" value="SAM-dependent_MTases_sf"/>
</dbReference>